<dbReference type="PANTHER" id="PTHR33096">
    <property type="entry name" value="CXC2 DOMAIN-CONTAINING PROTEIN"/>
    <property type="match status" value="1"/>
</dbReference>
<organism evidence="4">
    <name type="scientific">Schizophyllum commune (strain H4-8 / FGSC 9210)</name>
    <name type="common">Split gill fungus</name>
    <dbReference type="NCBI Taxonomy" id="578458"/>
    <lineage>
        <taxon>Eukaryota</taxon>
        <taxon>Fungi</taxon>
        <taxon>Dikarya</taxon>
        <taxon>Basidiomycota</taxon>
        <taxon>Agaricomycotina</taxon>
        <taxon>Agaricomycetes</taxon>
        <taxon>Agaricomycetidae</taxon>
        <taxon>Agaricales</taxon>
        <taxon>Schizophyllaceae</taxon>
        <taxon>Schizophyllum</taxon>
    </lineage>
</organism>
<dbReference type="PANTHER" id="PTHR33096:SF1">
    <property type="entry name" value="CXC1-LIKE CYSTEINE CLUSTER ASSOCIATED WITH KDZ TRANSPOSASES DOMAIN-CONTAINING PROTEIN"/>
    <property type="match status" value="1"/>
</dbReference>
<evidence type="ECO:0000256" key="1">
    <source>
        <dbReference type="SAM" id="MobiDB-lite"/>
    </source>
</evidence>
<dbReference type="InParanoid" id="D8QFU9"/>
<dbReference type="eggNOG" id="ENOG502SJXV">
    <property type="taxonomic scope" value="Eukaryota"/>
</dbReference>
<keyword evidence="4" id="KW-1185">Reference proteome</keyword>
<evidence type="ECO:0000259" key="2">
    <source>
        <dbReference type="Pfam" id="PF18803"/>
    </source>
</evidence>
<feature type="domain" description="CxC2-like cysteine cluster KDZ transposase-associated" evidence="2">
    <location>
        <begin position="231"/>
        <end position="335"/>
    </location>
</feature>
<evidence type="ECO:0000313" key="3">
    <source>
        <dbReference type="EMBL" id="EFI93189.1"/>
    </source>
</evidence>
<name>D8QFU9_SCHCM</name>
<gene>
    <name evidence="3" type="ORF">SCHCODRAFT_237461</name>
</gene>
<dbReference type="AlphaFoldDB" id="D8QFU9"/>
<dbReference type="OMA" id="EDVENTH"/>
<reference evidence="3 4" key="1">
    <citation type="journal article" date="2010" name="Nat. Biotechnol.">
        <title>Genome sequence of the model mushroom Schizophyllum commune.</title>
        <authorList>
            <person name="Ohm R.A."/>
            <person name="de Jong J.F."/>
            <person name="Lugones L.G."/>
            <person name="Aerts A."/>
            <person name="Kothe E."/>
            <person name="Stajich J.E."/>
            <person name="de Vries R.P."/>
            <person name="Record E."/>
            <person name="Levasseur A."/>
            <person name="Baker S.E."/>
            <person name="Bartholomew K.A."/>
            <person name="Coutinho P.M."/>
            <person name="Erdmann S."/>
            <person name="Fowler T.J."/>
            <person name="Gathman A.C."/>
            <person name="Lombard V."/>
            <person name="Henrissat B."/>
            <person name="Knabe N."/>
            <person name="Kuees U."/>
            <person name="Lilly W.W."/>
            <person name="Lindquist E."/>
            <person name="Lucas S."/>
            <person name="Magnuson J.K."/>
            <person name="Piumi F."/>
            <person name="Raudaskoski M."/>
            <person name="Salamov A."/>
            <person name="Schmutz J."/>
            <person name="Schwarze F.W.M.R."/>
            <person name="vanKuyk P.A."/>
            <person name="Horton J.S."/>
            <person name="Grigoriev I.V."/>
            <person name="Woesten H.A.B."/>
        </authorList>
    </citation>
    <scope>NUCLEOTIDE SEQUENCE [LARGE SCALE GENOMIC DNA]</scope>
    <source>
        <strain evidence="4">H4-8 / FGSC 9210</strain>
    </source>
</reference>
<sequence length="1113" mass="126531">MPPRRARPDVEIWHDFDASAQYDNAPDLAYSVSADGARLNCRAFDFVPPAPKRRKVCELSASHRAWNPMEADDDDEFDFPPCNERGDAPQVQICDEPARKRSYGEDPMTTWRDVWEQDFLEELMWGEGLRYAHNNPCCSSCGACYEPPPPSSSTSSTANPTAPPESPAAEHDDPPLPSLDPPRPLGVSDIYCCWECGDFLQCRDCCLKRHQTMPLHVVQVWTGQYWRKISLANMGLVYQIGHGGLPCVHPDPVVRNMVVVDEVIHTVRVRYCSCRGLSSLSPVRQLLRNRWYPVTVTDPETCVTFRALDVFRLAVVHANVNVNNWLKAIEERTDALKLSKVPDRRAGFHRAFRQYSFLLRGKRLGRGNDRSGLRGTRQGELALRCWACPREGVNLPEGWRSVGENEAYLYRPTLAFDANFRLKNLVRQNERHDPELGDGYGYFVKQEEYKKHIKGYISTCIAFKALSEKDTKATSGLRVSGVAGAICARHELVQPHGLADLQKGERFCNMDYVLLSVVAIMSFTALTVSYDIGCQFMINFFARMLKMPKKLQQDQESLDVTFGLPVWHGGIHEEACRTRHSLKYHDGVGRTDGEAIERVWSLLNPLSWATKYMGEGARHDWLEDKVDSVNFNKLITLVYLLARRYIVAIDEVKVQVSSFNLISKSIEPAVLHQWKSNISAWKKDRSSECPYTAPIIEGLSEAEVRRRLDREELDEAKAGRAGVEGTSQTAFLVAGMRLEAAQRRIVADLAGRAVLPMSLEGLINNRRRSLLEKITPFNDLLKTYMPGAPSLPSDVSGEKVVEPEHLPITMPSRIPGDKRRMVCAEGLPEKELQLRRAQARDALQLLRKKLHAKQYYIEFRNKNFTGQKQNTRARTMIITLQERIDSDAETYRTARAAILALRGVDEDPDFPKLLAKDLQLEGELTEEDDGAARRLAEAGRQRNRHVHVSTSKHTMSWLWTANGIHSDTSVDKAEVEKTIWHLWARAYARKNRWVEEAELLQEDMRRCLRSLESEAEIWRKRAEVDLGRGPAYLSGTRAYALRHHDLWLQLRDHFRTVWNRPVGKTKRRIFEHWQQLNDDAEIWLAESQALLGFDETTGDNSSEAASSGAPAPA</sequence>
<dbReference type="STRING" id="578458.D8QFU9"/>
<proteinExistence type="predicted"/>
<dbReference type="Pfam" id="PF18803">
    <property type="entry name" value="CxC2"/>
    <property type="match status" value="1"/>
</dbReference>
<protein>
    <recommendedName>
        <fullName evidence="2">CxC2-like cysteine cluster KDZ transposase-associated domain-containing protein</fullName>
    </recommendedName>
</protein>
<dbReference type="HOGENOM" id="CLU_003703_13_0_1"/>
<dbReference type="EMBL" id="GL377311">
    <property type="protein sequence ID" value="EFI93189.1"/>
    <property type="molecule type" value="Genomic_DNA"/>
</dbReference>
<dbReference type="Proteomes" id="UP000007431">
    <property type="component" value="Unassembled WGS sequence"/>
</dbReference>
<dbReference type="VEuPathDB" id="FungiDB:SCHCODRAFT_02514099"/>
<dbReference type="InterPro" id="IPR041457">
    <property type="entry name" value="CxC2_KDZ-assoc"/>
</dbReference>
<evidence type="ECO:0000313" key="4">
    <source>
        <dbReference type="Proteomes" id="UP000007431"/>
    </source>
</evidence>
<accession>D8QFU9</accession>
<dbReference type="Pfam" id="PF18758">
    <property type="entry name" value="KDZ"/>
    <property type="match status" value="1"/>
</dbReference>
<feature type="region of interest" description="Disordered" evidence="1">
    <location>
        <begin position="150"/>
        <end position="180"/>
    </location>
</feature>
<dbReference type="InterPro" id="IPR040521">
    <property type="entry name" value="KDZ"/>
</dbReference>